<dbReference type="AlphaFoldDB" id="A0AAD8HI91"/>
<gene>
    <name evidence="2" type="ORF">POM88_042415</name>
</gene>
<dbReference type="Proteomes" id="UP001237642">
    <property type="component" value="Unassembled WGS sequence"/>
</dbReference>
<name>A0AAD8HI91_9APIA</name>
<keyword evidence="3" id="KW-1185">Reference proteome</keyword>
<reference evidence="2" key="2">
    <citation type="submission" date="2023-05" db="EMBL/GenBank/DDBJ databases">
        <authorList>
            <person name="Schelkunov M.I."/>
        </authorList>
    </citation>
    <scope>NUCLEOTIDE SEQUENCE</scope>
    <source>
        <strain evidence="2">Hsosn_3</strain>
        <tissue evidence="2">Leaf</tissue>
    </source>
</reference>
<reference evidence="2" key="1">
    <citation type="submission" date="2023-02" db="EMBL/GenBank/DDBJ databases">
        <title>Genome of toxic invasive species Heracleum sosnowskyi carries increased number of genes despite the absence of recent whole-genome duplications.</title>
        <authorList>
            <person name="Schelkunov M."/>
            <person name="Shtratnikova V."/>
            <person name="Makarenko M."/>
            <person name="Klepikova A."/>
            <person name="Omelchenko D."/>
            <person name="Novikova G."/>
            <person name="Obukhova E."/>
            <person name="Bogdanov V."/>
            <person name="Penin A."/>
            <person name="Logacheva M."/>
        </authorList>
    </citation>
    <scope>NUCLEOTIDE SEQUENCE</scope>
    <source>
        <strain evidence="2">Hsosn_3</strain>
        <tissue evidence="2">Leaf</tissue>
    </source>
</reference>
<evidence type="ECO:0000256" key="1">
    <source>
        <dbReference type="SAM" id="MobiDB-lite"/>
    </source>
</evidence>
<organism evidence="2 3">
    <name type="scientific">Heracleum sosnowskyi</name>
    <dbReference type="NCBI Taxonomy" id="360622"/>
    <lineage>
        <taxon>Eukaryota</taxon>
        <taxon>Viridiplantae</taxon>
        <taxon>Streptophyta</taxon>
        <taxon>Embryophyta</taxon>
        <taxon>Tracheophyta</taxon>
        <taxon>Spermatophyta</taxon>
        <taxon>Magnoliopsida</taxon>
        <taxon>eudicotyledons</taxon>
        <taxon>Gunneridae</taxon>
        <taxon>Pentapetalae</taxon>
        <taxon>asterids</taxon>
        <taxon>campanulids</taxon>
        <taxon>Apiales</taxon>
        <taxon>Apiaceae</taxon>
        <taxon>Apioideae</taxon>
        <taxon>apioid superclade</taxon>
        <taxon>Tordylieae</taxon>
        <taxon>Tordyliinae</taxon>
        <taxon>Heracleum</taxon>
    </lineage>
</organism>
<dbReference type="EMBL" id="JAUIZM010000009">
    <property type="protein sequence ID" value="KAK1366854.1"/>
    <property type="molecule type" value="Genomic_DNA"/>
</dbReference>
<comment type="caution">
    <text evidence="2">The sequence shown here is derived from an EMBL/GenBank/DDBJ whole genome shotgun (WGS) entry which is preliminary data.</text>
</comment>
<evidence type="ECO:0000313" key="3">
    <source>
        <dbReference type="Proteomes" id="UP001237642"/>
    </source>
</evidence>
<evidence type="ECO:0000313" key="2">
    <source>
        <dbReference type="EMBL" id="KAK1366854.1"/>
    </source>
</evidence>
<feature type="compositionally biased region" description="Basic residues" evidence="1">
    <location>
        <begin position="137"/>
        <end position="146"/>
    </location>
</feature>
<feature type="region of interest" description="Disordered" evidence="1">
    <location>
        <begin position="136"/>
        <end position="194"/>
    </location>
</feature>
<accession>A0AAD8HI91</accession>
<protein>
    <submittedName>
        <fullName evidence="2">Uncharacterized protein</fullName>
    </submittedName>
</protein>
<proteinExistence type="predicted"/>
<sequence>MENEYYRIAKEIPVKRKRKIPNGGGKIQKEEENIPLVEIIKKMKRKRAAISSENEGIEVYKRGKMTSPLADFSKTSRKRAKPIEDEDGDVHFHKMCRKRAKSKEDDDDVTVMDDFYMSRKRGKSIVEEDDDDDITKIKRMQARTTRKPVLMSTPIAKKEEEEIVQMSSSSPISKKEEEIVQSSPISKKEEEEIVKSWPISKKEEEIVQMSSSSPVDEKESCFLGAGKLFDKSSDEDSEEEKKHIRRSPVYIKRYSDYVKLKLCDIKVKNKEPEQESDEELLRECQRKEVDHGYNYVLKKRFRAITNPINPQKVYYKSGIDSGRTRHVLHDPDYPLATLSKLALKTYNDIQDTEYAYVGLVKAYMRLIGGWNFWIRFKARVVGQDAINFQATICEGIRDRKTNVVPVRVESVYPLPPWSWEIFDKSSEEDSEEEKKHIRRSPVFIKRFSDRVNLELCGIKVKNKEPEQESDKELLRECDRKEVDYGFNYVLKKRFRAITNPINPQKIYYKSGIDSGRTKHVLHDPEYPLATFPKLALKTYNDIQDTEYAYVGLVKAYMRFIGGWRFWIRFKENVVGQDAINFQVIIFEAIRDRKTNVVHVHVQSVYPLHP</sequence>